<accession>A0A4Z2FLV4</accession>
<evidence type="ECO:0000313" key="3">
    <source>
        <dbReference type="Proteomes" id="UP000314294"/>
    </source>
</evidence>
<dbReference type="AlphaFoldDB" id="A0A4Z2FLV4"/>
<evidence type="ECO:0000256" key="1">
    <source>
        <dbReference type="SAM" id="MobiDB-lite"/>
    </source>
</evidence>
<feature type="region of interest" description="Disordered" evidence="1">
    <location>
        <begin position="1"/>
        <end position="28"/>
    </location>
</feature>
<feature type="region of interest" description="Disordered" evidence="1">
    <location>
        <begin position="97"/>
        <end position="136"/>
    </location>
</feature>
<proteinExistence type="predicted"/>
<dbReference type="Proteomes" id="UP000314294">
    <property type="component" value="Unassembled WGS sequence"/>
</dbReference>
<feature type="region of interest" description="Disordered" evidence="1">
    <location>
        <begin position="46"/>
        <end position="79"/>
    </location>
</feature>
<gene>
    <name evidence="2" type="ORF">EYF80_047576</name>
</gene>
<reference evidence="2 3" key="1">
    <citation type="submission" date="2019-03" db="EMBL/GenBank/DDBJ databases">
        <title>First draft genome of Liparis tanakae, snailfish: a comprehensive survey of snailfish specific genes.</title>
        <authorList>
            <person name="Kim W."/>
            <person name="Song I."/>
            <person name="Jeong J.-H."/>
            <person name="Kim D."/>
            <person name="Kim S."/>
            <person name="Ryu S."/>
            <person name="Song J.Y."/>
            <person name="Lee S.K."/>
        </authorList>
    </citation>
    <scope>NUCLEOTIDE SEQUENCE [LARGE SCALE GENOMIC DNA]</scope>
    <source>
        <tissue evidence="2">Muscle</tissue>
    </source>
</reference>
<name>A0A4Z2FLV4_9TELE</name>
<organism evidence="2 3">
    <name type="scientific">Liparis tanakae</name>
    <name type="common">Tanaka's snailfish</name>
    <dbReference type="NCBI Taxonomy" id="230148"/>
    <lineage>
        <taxon>Eukaryota</taxon>
        <taxon>Metazoa</taxon>
        <taxon>Chordata</taxon>
        <taxon>Craniata</taxon>
        <taxon>Vertebrata</taxon>
        <taxon>Euteleostomi</taxon>
        <taxon>Actinopterygii</taxon>
        <taxon>Neopterygii</taxon>
        <taxon>Teleostei</taxon>
        <taxon>Neoteleostei</taxon>
        <taxon>Acanthomorphata</taxon>
        <taxon>Eupercaria</taxon>
        <taxon>Perciformes</taxon>
        <taxon>Cottioidei</taxon>
        <taxon>Cottales</taxon>
        <taxon>Liparidae</taxon>
        <taxon>Liparis</taxon>
    </lineage>
</organism>
<comment type="caution">
    <text evidence="2">The sequence shown here is derived from an EMBL/GenBank/DDBJ whole genome shotgun (WGS) entry which is preliminary data.</text>
</comment>
<dbReference type="EMBL" id="SRLO01001050">
    <property type="protein sequence ID" value="TNN42236.1"/>
    <property type="molecule type" value="Genomic_DNA"/>
</dbReference>
<protein>
    <submittedName>
        <fullName evidence="2">Uncharacterized protein</fullName>
    </submittedName>
</protein>
<keyword evidence="3" id="KW-1185">Reference proteome</keyword>
<evidence type="ECO:0000313" key="2">
    <source>
        <dbReference type="EMBL" id="TNN42236.1"/>
    </source>
</evidence>
<sequence>MIRRAAASDAPFKDTTIAQHNHSEVSKWELPPFPPRFYGAGRRQAPELNNGAHKKPWRLHNGAGRRRHRHTPPWGTDGAAAVPSRISAALFLGGFGGGGAGKESHIPEERPREETETEASSWPSPAPRGSPLARAPSGVLSSYYVTGRVWGAALTFQSQAAADGHIEALK</sequence>
<feature type="compositionally biased region" description="Basic and acidic residues" evidence="1">
    <location>
        <begin position="102"/>
        <end position="114"/>
    </location>
</feature>
<feature type="compositionally biased region" description="Basic residues" evidence="1">
    <location>
        <begin position="52"/>
        <end position="71"/>
    </location>
</feature>